<dbReference type="EMBL" id="CM044701">
    <property type="protein sequence ID" value="KAI5681206.1"/>
    <property type="molecule type" value="Genomic_DNA"/>
</dbReference>
<name>A0ACC0C8W9_CATRO</name>
<proteinExistence type="predicted"/>
<evidence type="ECO:0000313" key="2">
    <source>
        <dbReference type="Proteomes" id="UP001060085"/>
    </source>
</evidence>
<comment type="caution">
    <text evidence="1">The sequence shown here is derived from an EMBL/GenBank/DDBJ whole genome shotgun (WGS) entry which is preliminary data.</text>
</comment>
<protein>
    <submittedName>
        <fullName evidence="1">Uncharacterized protein</fullName>
    </submittedName>
</protein>
<keyword evidence="2" id="KW-1185">Reference proteome</keyword>
<evidence type="ECO:0000313" key="1">
    <source>
        <dbReference type="EMBL" id="KAI5681206.1"/>
    </source>
</evidence>
<dbReference type="Proteomes" id="UP001060085">
    <property type="component" value="Linkage Group LG01"/>
</dbReference>
<reference evidence="2" key="1">
    <citation type="journal article" date="2023" name="Nat. Plants">
        <title>Single-cell RNA sequencing provides a high-resolution roadmap for understanding the multicellular compartmentation of specialized metabolism.</title>
        <authorList>
            <person name="Sun S."/>
            <person name="Shen X."/>
            <person name="Li Y."/>
            <person name="Li Y."/>
            <person name="Wang S."/>
            <person name="Li R."/>
            <person name="Zhang H."/>
            <person name="Shen G."/>
            <person name="Guo B."/>
            <person name="Wei J."/>
            <person name="Xu J."/>
            <person name="St-Pierre B."/>
            <person name="Chen S."/>
            <person name="Sun C."/>
        </authorList>
    </citation>
    <scope>NUCLEOTIDE SEQUENCE [LARGE SCALE GENOMIC DNA]</scope>
</reference>
<accession>A0ACC0C8W9</accession>
<sequence length="227" mass="26872">MEDDLRHVQQALKGLYQQLSCLAKGMTHLKREEETIFEQSSRRDFGGHPMHDTQWGYGNISPQARSYEHDFYYCYKGNRFGSRNEYNDTSCKRVPRNDVRNGGNYVNLDERFRKRKGDCERHYESYNYGEYDLRSSSQTLGTTSRPLSCNKLKLPLLYGTFYPYEYENRRRMRAQPIKTWSLMKQSLRNKFGVENHERQRQGQAKEKFIESSMGEMSTKANKVSQCS</sequence>
<organism evidence="1 2">
    <name type="scientific">Catharanthus roseus</name>
    <name type="common">Madagascar periwinkle</name>
    <name type="synonym">Vinca rosea</name>
    <dbReference type="NCBI Taxonomy" id="4058"/>
    <lineage>
        <taxon>Eukaryota</taxon>
        <taxon>Viridiplantae</taxon>
        <taxon>Streptophyta</taxon>
        <taxon>Embryophyta</taxon>
        <taxon>Tracheophyta</taxon>
        <taxon>Spermatophyta</taxon>
        <taxon>Magnoliopsida</taxon>
        <taxon>eudicotyledons</taxon>
        <taxon>Gunneridae</taxon>
        <taxon>Pentapetalae</taxon>
        <taxon>asterids</taxon>
        <taxon>lamiids</taxon>
        <taxon>Gentianales</taxon>
        <taxon>Apocynaceae</taxon>
        <taxon>Rauvolfioideae</taxon>
        <taxon>Vinceae</taxon>
        <taxon>Catharanthinae</taxon>
        <taxon>Catharanthus</taxon>
    </lineage>
</organism>
<gene>
    <name evidence="1" type="ORF">M9H77_02433</name>
</gene>